<comment type="caution">
    <text evidence="2">The sequence shown here is derived from an EMBL/GenBank/DDBJ whole genome shotgun (WGS) entry which is preliminary data.</text>
</comment>
<reference evidence="2 3" key="1">
    <citation type="submission" date="2022-10" db="EMBL/GenBank/DDBJ databases">
        <title>Aestuariibacter sp. AA17 isolated from Montipora capitata coral fragment.</title>
        <authorList>
            <person name="Emsley S.A."/>
            <person name="Pfannmuller K.M."/>
            <person name="Loughran R.M."/>
            <person name="Shlafstein M."/>
            <person name="Papke E."/>
            <person name="Saw J.H."/>
            <person name="Ushijima B."/>
            <person name="Videau P."/>
        </authorList>
    </citation>
    <scope>NUCLEOTIDE SEQUENCE [LARGE SCALE GENOMIC DNA]</scope>
    <source>
        <strain evidence="2 3">AA17</strain>
    </source>
</reference>
<dbReference type="Pfam" id="PF08668">
    <property type="entry name" value="HDOD"/>
    <property type="match status" value="1"/>
</dbReference>
<gene>
    <name evidence="2" type="ORF">OE749_10965</name>
</gene>
<sequence>MNALECANQAVDVFVLPDAVMRVKELIDDDSASMQDIADVVNFDPALMSQVLRVANSAIYNFPKSIDTVSKAVQVIGSNSIYDLVVGYGVSKAFGSVDPNVIELDKYWEKSVTCALLCKYLADKLGAEEPERLFVSGLLHNIGELVVVQFQPEMAAKCAQYDESVTPEALQQQHLSTTYAQIGGELIAAWGLPESIAQTIKHQHFAYTEAKNLDEKIMQLAYVLTLDNSHPEFYAGNANVDPEMYDRLNLDLADLQAALDFTNLQALSVLALFSPSSASIY</sequence>
<dbReference type="Proteomes" id="UP001652504">
    <property type="component" value="Unassembled WGS sequence"/>
</dbReference>
<dbReference type="PANTHER" id="PTHR33525">
    <property type="match status" value="1"/>
</dbReference>
<keyword evidence="3" id="KW-1185">Reference proteome</keyword>
<dbReference type="InterPro" id="IPR013976">
    <property type="entry name" value="HDOD"/>
</dbReference>
<dbReference type="EMBL" id="JAOWKX010000005">
    <property type="protein sequence ID" value="MCV2885212.1"/>
    <property type="molecule type" value="Genomic_DNA"/>
</dbReference>
<dbReference type="PROSITE" id="PS51833">
    <property type="entry name" value="HDOD"/>
    <property type="match status" value="1"/>
</dbReference>
<evidence type="ECO:0000313" key="3">
    <source>
        <dbReference type="Proteomes" id="UP001652504"/>
    </source>
</evidence>
<organism evidence="2 3">
    <name type="scientific">Fluctibacter corallii</name>
    <dbReference type="NCBI Taxonomy" id="2984329"/>
    <lineage>
        <taxon>Bacteria</taxon>
        <taxon>Pseudomonadati</taxon>
        <taxon>Pseudomonadota</taxon>
        <taxon>Gammaproteobacteria</taxon>
        <taxon>Alteromonadales</taxon>
        <taxon>Alteromonadaceae</taxon>
        <taxon>Fluctibacter</taxon>
    </lineage>
</organism>
<dbReference type="Gene3D" id="1.10.3210.10">
    <property type="entry name" value="Hypothetical protein af1432"/>
    <property type="match status" value="1"/>
</dbReference>
<evidence type="ECO:0000259" key="1">
    <source>
        <dbReference type="PROSITE" id="PS51833"/>
    </source>
</evidence>
<dbReference type="InterPro" id="IPR052340">
    <property type="entry name" value="RNase_Y/CdgJ"/>
</dbReference>
<dbReference type="SUPFAM" id="SSF109604">
    <property type="entry name" value="HD-domain/PDEase-like"/>
    <property type="match status" value="1"/>
</dbReference>
<proteinExistence type="predicted"/>
<evidence type="ECO:0000313" key="2">
    <source>
        <dbReference type="EMBL" id="MCV2885212.1"/>
    </source>
</evidence>
<accession>A0ABT3A9F2</accession>
<dbReference type="PANTHER" id="PTHR33525:SF3">
    <property type="entry name" value="RIBONUCLEASE Y"/>
    <property type="match status" value="1"/>
</dbReference>
<protein>
    <submittedName>
        <fullName evidence="2">HDOD domain-containing protein</fullName>
    </submittedName>
</protein>
<dbReference type="RefSeq" id="WP_263712501.1">
    <property type="nucleotide sequence ID" value="NZ_JAOWKX010000005.1"/>
</dbReference>
<name>A0ABT3A9F2_9ALTE</name>
<feature type="domain" description="HDOD" evidence="1">
    <location>
        <begin position="13"/>
        <end position="206"/>
    </location>
</feature>